<dbReference type="OrthoDB" id="1063472at2759"/>
<organism evidence="3 4">
    <name type="scientific">Spinacia oleracea</name>
    <name type="common">Spinach</name>
    <dbReference type="NCBI Taxonomy" id="3562"/>
    <lineage>
        <taxon>Eukaryota</taxon>
        <taxon>Viridiplantae</taxon>
        <taxon>Streptophyta</taxon>
        <taxon>Embryophyta</taxon>
        <taxon>Tracheophyta</taxon>
        <taxon>Spermatophyta</taxon>
        <taxon>Magnoliopsida</taxon>
        <taxon>eudicotyledons</taxon>
        <taxon>Gunneridae</taxon>
        <taxon>Pentapetalae</taxon>
        <taxon>Caryophyllales</taxon>
        <taxon>Chenopodiaceae</taxon>
        <taxon>Chenopodioideae</taxon>
        <taxon>Anserineae</taxon>
        <taxon>Spinacia</taxon>
    </lineage>
</organism>
<sequence>MKEIQTPRSKDIILRRPKESPSSKSFSDQSKKHQKITKKSLNAEFASVSEDFLTESVSESINLSSISENLSDEHCIRESESFESSTGTENQSIVTSEEAFTPISKITTVCDESVNLSPDRIKMLGSNSSSEVDVAVNLLKQARSQVISSSDVSATSKKLLDALVEASVRDFCALPDEGDIIDAVLSKKVEVVAVCFVFWLISVTIVILFRCSGTRGSASFNPQPT</sequence>
<evidence type="ECO:0000313" key="4">
    <source>
        <dbReference type="RefSeq" id="XP_021862549.1"/>
    </source>
</evidence>
<evidence type="ECO:0000256" key="2">
    <source>
        <dbReference type="SAM" id="Phobius"/>
    </source>
</evidence>
<keyword evidence="3" id="KW-1185">Reference proteome</keyword>
<dbReference type="GeneID" id="110801489"/>
<reference evidence="3" key="1">
    <citation type="journal article" date="2021" name="Nat. Commun.">
        <title>Genomic analyses provide insights into spinach domestication and the genetic basis of agronomic traits.</title>
        <authorList>
            <person name="Cai X."/>
            <person name="Sun X."/>
            <person name="Xu C."/>
            <person name="Sun H."/>
            <person name="Wang X."/>
            <person name="Ge C."/>
            <person name="Zhang Z."/>
            <person name="Wang Q."/>
            <person name="Fei Z."/>
            <person name="Jiao C."/>
            <person name="Wang Q."/>
        </authorList>
    </citation>
    <scope>NUCLEOTIDE SEQUENCE [LARGE SCALE GENOMIC DNA]</scope>
    <source>
        <strain evidence="3">cv. Varoflay</strain>
    </source>
</reference>
<gene>
    <name evidence="4" type="primary">LOC110801489</name>
</gene>
<evidence type="ECO:0000313" key="3">
    <source>
        <dbReference type="Proteomes" id="UP000813463"/>
    </source>
</evidence>
<dbReference type="Proteomes" id="UP000813463">
    <property type="component" value="Chromosome 3"/>
</dbReference>
<name>A0A9R0J9U8_SPIOL</name>
<feature type="transmembrane region" description="Helical" evidence="2">
    <location>
        <begin position="191"/>
        <end position="209"/>
    </location>
</feature>
<dbReference type="KEGG" id="soe:110801489"/>
<dbReference type="AlphaFoldDB" id="A0A9R0J9U8"/>
<feature type="compositionally biased region" description="Basic and acidic residues" evidence="1">
    <location>
        <begin position="1"/>
        <end position="21"/>
    </location>
</feature>
<feature type="region of interest" description="Disordered" evidence="1">
    <location>
        <begin position="1"/>
        <end position="37"/>
    </location>
</feature>
<keyword evidence="2" id="KW-0812">Transmembrane</keyword>
<proteinExistence type="predicted"/>
<evidence type="ECO:0000256" key="1">
    <source>
        <dbReference type="SAM" id="MobiDB-lite"/>
    </source>
</evidence>
<protein>
    <submittedName>
        <fullName evidence="4">Uncharacterized protein</fullName>
    </submittedName>
</protein>
<keyword evidence="2" id="KW-1133">Transmembrane helix</keyword>
<dbReference type="RefSeq" id="XP_021862549.1">
    <property type="nucleotide sequence ID" value="XM_022006857.2"/>
</dbReference>
<reference evidence="4" key="2">
    <citation type="submission" date="2025-08" db="UniProtKB">
        <authorList>
            <consortium name="RefSeq"/>
        </authorList>
    </citation>
    <scope>IDENTIFICATION</scope>
    <source>
        <tissue evidence="4">Leaf</tissue>
    </source>
</reference>
<keyword evidence="2" id="KW-0472">Membrane</keyword>
<accession>A0A9R0J9U8</accession>